<dbReference type="CDD" id="cd00592">
    <property type="entry name" value="HTH_MerR-like"/>
    <property type="match status" value="1"/>
</dbReference>
<dbReference type="PANTHER" id="PTHR30204:SF89">
    <property type="entry name" value="HTH MERR-TYPE DOMAIN-CONTAINING PROTEIN"/>
    <property type="match status" value="1"/>
</dbReference>
<dbReference type="Pfam" id="PF13411">
    <property type="entry name" value="MerR_1"/>
    <property type="match status" value="1"/>
</dbReference>
<feature type="domain" description="HTH merR-type" evidence="3">
    <location>
        <begin position="31"/>
        <end position="83"/>
    </location>
</feature>
<gene>
    <name evidence="4" type="ORF">K6V98_06555</name>
</gene>
<feature type="compositionally biased region" description="Basic and acidic residues" evidence="2">
    <location>
        <begin position="256"/>
        <end position="268"/>
    </location>
</feature>
<evidence type="ECO:0000313" key="4">
    <source>
        <dbReference type="EMBL" id="MBY4798006.1"/>
    </source>
</evidence>
<accession>A0ABS7MLQ7</accession>
<proteinExistence type="predicted"/>
<evidence type="ECO:0000259" key="3">
    <source>
        <dbReference type="PROSITE" id="PS50937"/>
    </source>
</evidence>
<sequence length="320" mass="36424">MNRVADRSYLSIGQVVNLLRGAYPDLSNSKIRFLEDEGLITPHRTPKGYRQYSKEDVDRLEVILHLQKTRYMPLNVIKDRLDRAPDLSQLAFEVGLLSDAPLKTEPKETKQKLHPIEDLPDLLGVEIAFLRSLAENDLIRIIKSPQNRELVDGRDFTIIRYASELSRFHIEPRNLRQYVSAANRESTMFEQVLIGMLGMDTSDTERAAKLDRAFNKLHDLTDGVRTALIRNRVFETLNAEIDDAEDEIVPHATPIDTKRDQNARETKADTQTTDTSHTLQQSPHADRVAETKTADTLGIGSSKNATKTTTKRSVPSRRRR</sequence>
<reference evidence="4 5" key="1">
    <citation type="submission" date="2021-08" db="EMBL/GenBank/DDBJ databases">
        <title>Collinsella faecalis sp. nov. isolated from swine faeces.</title>
        <authorList>
            <person name="Oh B.S."/>
            <person name="Lee J.H."/>
        </authorList>
    </citation>
    <scope>NUCLEOTIDE SEQUENCE [LARGE SCALE GENOMIC DNA]</scope>
    <source>
        <strain evidence="4 5">AGMB00827</strain>
    </source>
</reference>
<dbReference type="InterPro" id="IPR047057">
    <property type="entry name" value="MerR_fam"/>
</dbReference>
<dbReference type="SMART" id="SM00422">
    <property type="entry name" value="HTH_MERR"/>
    <property type="match status" value="1"/>
</dbReference>
<organism evidence="4 5">
    <name type="scientific">Collinsella ureilytica</name>
    <dbReference type="NCBI Taxonomy" id="2869515"/>
    <lineage>
        <taxon>Bacteria</taxon>
        <taxon>Bacillati</taxon>
        <taxon>Actinomycetota</taxon>
        <taxon>Coriobacteriia</taxon>
        <taxon>Coriobacteriales</taxon>
        <taxon>Coriobacteriaceae</taxon>
        <taxon>Collinsella</taxon>
    </lineage>
</organism>
<keyword evidence="1" id="KW-0238">DNA-binding</keyword>
<protein>
    <submittedName>
        <fullName evidence="4">MerR family transcriptional regulator</fullName>
    </submittedName>
</protein>
<dbReference type="Proteomes" id="UP000700908">
    <property type="component" value="Unassembled WGS sequence"/>
</dbReference>
<feature type="compositionally biased region" description="Basic and acidic residues" evidence="2">
    <location>
        <begin position="284"/>
        <end position="293"/>
    </location>
</feature>
<dbReference type="InterPro" id="IPR000551">
    <property type="entry name" value="MerR-type_HTH_dom"/>
</dbReference>
<keyword evidence="5" id="KW-1185">Reference proteome</keyword>
<name>A0ABS7MLQ7_9ACTN</name>
<evidence type="ECO:0000313" key="5">
    <source>
        <dbReference type="Proteomes" id="UP000700908"/>
    </source>
</evidence>
<dbReference type="InterPro" id="IPR009061">
    <property type="entry name" value="DNA-bd_dom_put_sf"/>
</dbReference>
<dbReference type="PANTHER" id="PTHR30204">
    <property type="entry name" value="REDOX-CYCLING DRUG-SENSING TRANSCRIPTIONAL ACTIVATOR SOXR"/>
    <property type="match status" value="1"/>
</dbReference>
<dbReference type="SUPFAM" id="SSF46955">
    <property type="entry name" value="Putative DNA-binding domain"/>
    <property type="match status" value="1"/>
</dbReference>
<dbReference type="PROSITE" id="PS50937">
    <property type="entry name" value="HTH_MERR_2"/>
    <property type="match status" value="1"/>
</dbReference>
<feature type="region of interest" description="Disordered" evidence="2">
    <location>
        <begin position="248"/>
        <end position="320"/>
    </location>
</feature>
<feature type="compositionally biased region" description="Polar residues" evidence="2">
    <location>
        <begin position="269"/>
        <end position="283"/>
    </location>
</feature>
<evidence type="ECO:0000256" key="1">
    <source>
        <dbReference type="ARBA" id="ARBA00023125"/>
    </source>
</evidence>
<dbReference type="Gene3D" id="1.10.1660.10">
    <property type="match status" value="1"/>
</dbReference>
<dbReference type="EMBL" id="JAIMFO010000007">
    <property type="protein sequence ID" value="MBY4798006.1"/>
    <property type="molecule type" value="Genomic_DNA"/>
</dbReference>
<feature type="compositionally biased region" description="Polar residues" evidence="2">
    <location>
        <begin position="299"/>
        <end position="313"/>
    </location>
</feature>
<comment type="caution">
    <text evidence="4">The sequence shown here is derived from an EMBL/GenBank/DDBJ whole genome shotgun (WGS) entry which is preliminary data.</text>
</comment>
<evidence type="ECO:0000256" key="2">
    <source>
        <dbReference type="SAM" id="MobiDB-lite"/>
    </source>
</evidence>